<dbReference type="PROSITE" id="PS51186">
    <property type="entry name" value="GNAT"/>
    <property type="match status" value="1"/>
</dbReference>
<dbReference type="Gene3D" id="3.40.630.30">
    <property type="match status" value="1"/>
</dbReference>
<proteinExistence type="predicted"/>
<keyword evidence="2" id="KW-0808">Transferase</keyword>
<accession>A0A0F2TGU0</accession>
<evidence type="ECO:0000313" key="3">
    <source>
        <dbReference type="Proteomes" id="UP000033699"/>
    </source>
</evidence>
<comment type="caution">
    <text evidence="2">The sequence shown here is derived from an EMBL/GenBank/DDBJ whole genome shotgun (WGS) entry which is preliminary data.</text>
</comment>
<sequence>MTSDLAALAVKPVLHGPTVRLVPLDARHTEPMYRLCTDQETNRLTGTRTAFTREQIQQWCATRPEQPDRLDLAVEDPATGRFLGEVALNDLDPDNSAADYRIALTPDSTGRGIGTEATLLVLRHAFETIRLHRVQLEVHEYNERAARAYRKAGFTLEGRARQAHHWDGRYWDVLHMAALREEWLRAH</sequence>
<dbReference type="RefSeq" id="WP_045695824.1">
    <property type="nucleotide sequence ID" value="NZ_JZKH01000021.1"/>
</dbReference>
<organism evidence="2 3">
    <name type="scientific">Streptomyces rubellomurinus (strain ATCC 31215)</name>
    <dbReference type="NCBI Taxonomy" id="359131"/>
    <lineage>
        <taxon>Bacteria</taxon>
        <taxon>Bacillati</taxon>
        <taxon>Actinomycetota</taxon>
        <taxon>Actinomycetes</taxon>
        <taxon>Kitasatosporales</taxon>
        <taxon>Streptomycetaceae</taxon>
        <taxon>Streptomyces</taxon>
    </lineage>
</organism>
<dbReference type="GO" id="GO:0016747">
    <property type="term" value="F:acyltransferase activity, transferring groups other than amino-acyl groups"/>
    <property type="evidence" value="ECO:0007669"/>
    <property type="project" value="InterPro"/>
</dbReference>
<dbReference type="Proteomes" id="UP000033699">
    <property type="component" value="Unassembled WGS sequence"/>
</dbReference>
<dbReference type="AlphaFoldDB" id="A0A0F2TGU0"/>
<dbReference type="SUPFAM" id="SSF55729">
    <property type="entry name" value="Acyl-CoA N-acyltransferases (Nat)"/>
    <property type="match status" value="1"/>
</dbReference>
<dbReference type="InterPro" id="IPR016181">
    <property type="entry name" value="Acyl_CoA_acyltransferase"/>
</dbReference>
<evidence type="ECO:0000313" key="2">
    <source>
        <dbReference type="EMBL" id="KJS61776.1"/>
    </source>
</evidence>
<protein>
    <submittedName>
        <fullName evidence="2">GCN5 family acetyltransferase</fullName>
    </submittedName>
</protein>
<dbReference type="PANTHER" id="PTHR43610:SF1">
    <property type="entry name" value="N-ACETYLTRANSFERASE DOMAIN-CONTAINING PROTEIN"/>
    <property type="match status" value="1"/>
</dbReference>
<gene>
    <name evidence="2" type="ORF">VM95_13155</name>
</gene>
<evidence type="ECO:0000259" key="1">
    <source>
        <dbReference type="PROSITE" id="PS51186"/>
    </source>
</evidence>
<dbReference type="InterPro" id="IPR000182">
    <property type="entry name" value="GNAT_dom"/>
</dbReference>
<keyword evidence="3" id="KW-1185">Reference proteome</keyword>
<dbReference type="PATRIC" id="fig|359131.3.peg.2834"/>
<dbReference type="OrthoDB" id="9814648at2"/>
<feature type="domain" description="N-acetyltransferase" evidence="1">
    <location>
        <begin position="31"/>
        <end position="177"/>
    </location>
</feature>
<reference evidence="2 3" key="1">
    <citation type="submission" date="2015-02" db="EMBL/GenBank/DDBJ databases">
        <authorList>
            <person name="Ju K.-S."/>
            <person name="Doroghazi J.R."/>
            <person name="Metcalf W."/>
        </authorList>
    </citation>
    <scope>NUCLEOTIDE SEQUENCE [LARGE SCALE GENOMIC DNA]</scope>
    <source>
        <strain evidence="2 3">ATCC 31215</strain>
    </source>
</reference>
<name>A0A0F2TGU0_STRR3</name>
<dbReference type="PANTHER" id="PTHR43610">
    <property type="entry name" value="BLL6696 PROTEIN"/>
    <property type="match status" value="1"/>
</dbReference>
<dbReference type="EMBL" id="JZKH01000021">
    <property type="protein sequence ID" value="KJS61776.1"/>
    <property type="molecule type" value="Genomic_DNA"/>
</dbReference>
<dbReference type="Pfam" id="PF13302">
    <property type="entry name" value="Acetyltransf_3"/>
    <property type="match status" value="1"/>
</dbReference>